<proteinExistence type="predicted"/>
<dbReference type="EMBL" id="OANU01000003">
    <property type="protein sequence ID" value="SNX46832.1"/>
    <property type="molecule type" value="Genomic_DNA"/>
</dbReference>
<reference evidence="2" key="1">
    <citation type="submission" date="2016-06" db="EMBL/GenBank/DDBJ databases">
        <authorList>
            <person name="Rodrigo-Torres L."/>
            <person name="Arahal R.D."/>
            <person name="Lucena T."/>
        </authorList>
    </citation>
    <scope>NUCLEOTIDE SEQUENCE [LARGE SCALE GENOMIC DNA]</scope>
    <source>
        <strain evidence="2">CECT8203</strain>
    </source>
</reference>
<gene>
    <name evidence="1" type="ORF">VTH8203_00493</name>
</gene>
<sequence>MANTSPFRLPRKSPLGLAENVTEWATGHYQH</sequence>
<evidence type="ECO:0000313" key="1">
    <source>
        <dbReference type="EMBL" id="SNX46832.1"/>
    </source>
</evidence>
<dbReference type="AlphaFoldDB" id="A0A240EDQ9"/>
<organism evidence="1 2">
    <name type="scientific">Vibrio thalassae</name>
    <dbReference type="NCBI Taxonomy" id="1243014"/>
    <lineage>
        <taxon>Bacteria</taxon>
        <taxon>Pseudomonadati</taxon>
        <taxon>Pseudomonadota</taxon>
        <taxon>Gammaproteobacteria</taxon>
        <taxon>Vibrionales</taxon>
        <taxon>Vibrionaceae</taxon>
        <taxon>Vibrio</taxon>
    </lineage>
</organism>
<accession>A0A240EDQ9</accession>
<keyword evidence="2" id="KW-1185">Reference proteome</keyword>
<evidence type="ECO:0000313" key="2">
    <source>
        <dbReference type="Proteomes" id="UP000219336"/>
    </source>
</evidence>
<dbReference type="Proteomes" id="UP000219336">
    <property type="component" value="Unassembled WGS sequence"/>
</dbReference>
<protein>
    <submittedName>
        <fullName evidence="1">Uncharacterized protein</fullName>
    </submittedName>
</protein>
<name>A0A240EDQ9_9VIBR</name>